<evidence type="ECO:0000313" key="4">
    <source>
        <dbReference type="Proteomes" id="UP000075635"/>
    </source>
</evidence>
<keyword evidence="2" id="KW-0472">Membrane</keyword>
<feature type="compositionally biased region" description="Pro residues" evidence="1">
    <location>
        <begin position="48"/>
        <end position="59"/>
    </location>
</feature>
<keyword evidence="2" id="KW-1133">Transmembrane helix</keyword>
<reference evidence="3 4" key="1">
    <citation type="submission" date="2014-02" db="EMBL/GenBank/DDBJ databases">
        <title>The small core and large imbalanced accessory genome model reveals a collaborative survival strategy of Sorangium cellulosum strains in nature.</title>
        <authorList>
            <person name="Han K."/>
            <person name="Peng R."/>
            <person name="Blom J."/>
            <person name="Li Y.-Z."/>
        </authorList>
    </citation>
    <scope>NUCLEOTIDE SEQUENCE [LARGE SCALE GENOMIC DNA]</scope>
    <source>
        <strain evidence="3 4">So0011-07</strain>
    </source>
</reference>
<feature type="transmembrane region" description="Helical" evidence="2">
    <location>
        <begin position="199"/>
        <end position="219"/>
    </location>
</feature>
<dbReference type="EMBL" id="JEMB01003564">
    <property type="protein sequence ID" value="KYF70732.1"/>
    <property type="molecule type" value="Genomic_DNA"/>
</dbReference>
<keyword evidence="2" id="KW-0812">Transmembrane</keyword>
<sequence>MFLKTGDVVRGSLIAVEPDERVVILVRDQGTVRTLVWSEVDHLERGDAPPPGRPPPPSAPGASAAPLPSVPGLARIHIDTDDPQVRLIKLVSTEVSGGFRSHSVTRHVEVVCRAPCDEVVDGRRGEAFYFSGKGMPDSSEFTLLDVRGDSTIHVDSGSNFQYRIATPLMVLGGIAVLGGAAATIAAFKTDSSDGAKAGSLAFNVLGASVLATGILMRVFGRTTYEFVPLGPAQRVPGPQAGPNGLLWRF</sequence>
<accession>A0A150QSA1</accession>
<organism evidence="3 4">
    <name type="scientific">Sorangium cellulosum</name>
    <name type="common">Polyangium cellulosum</name>
    <dbReference type="NCBI Taxonomy" id="56"/>
    <lineage>
        <taxon>Bacteria</taxon>
        <taxon>Pseudomonadati</taxon>
        <taxon>Myxococcota</taxon>
        <taxon>Polyangia</taxon>
        <taxon>Polyangiales</taxon>
        <taxon>Polyangiaceae</taxon>
        <taxon>Sorangium</taxon>
    </lineage>
</organism>
<evidence type="ECO:0000256" key="1">
    <source>
        <dbReference type="SAM" id="MobiDB-lite"/>
    </source>
</evidence>
<dbReference type="AlphaFoldDB" id="A0A150QSA1"/>
<dbReference type="Proteomes" id="UP000075635">
    <property type="component" value="Unassembled WGS sequence"/>
</dbReference>
<gene>
    <name evidence="3" type="ORF">BE17_52800</name>
</gene>
<feature type="region of interest" description="Disordered" evidence="1">
    <location>
        <begin position="43"/>
        <end position="66"/>
    </location>
</feature>
<protein>
    <submittedName>
        <fullName evidence="3">Uncharacterized protein</fullName>
    </submittedName>
</protein>
<proteinExistence type="predicted"/>
<evidence type="ECO:0000313" key="3">
    <source>
        <dbReference type="EMBL" id="KYF70732.1"/>
    </source>
</evidence>
<comment type="caution">
    <text evidence="3">The sequence shown here is derived from an EMBL/GenBank/DDBJ whole genome shotgun (WGS) entry which is preliminary data.</text>
</comment>
<evidence type="ECO:0000256" key="2">
    <source>
        <dbReference type="SAM" id="Phobius"/>
    </source>
</evidence>
<feature type="transmembrane region" description="Helical" evidence="2">
    <location>
        <begin position="168"/>
        <end position="187"/>
    </location>
</feature>
<name>A0A150QSA1_SORCE</name>